<dbReference type="EMBL" id="CWGJ01000025">
    <property type="protein sequence ID" value="CRX39081.1"/>
    <property type="molecule type" value="Genomic_DNA"/>
</dbReference>
<organism evidence="2 3">
    <name type="scientific">Estrella lausannensis</name>
    <dbReference type="NCBI Taxonomy" id="483423"/>
    <lineage>
        <taxon>Bacteria</taxon>
        <taxon>Pseudomonadati</taxon>
        <taxon>Chlamydiota</taxon>
        <taxon>Chlamydiia</taxon>
        <taxon>Parachlamydiales</taxon>
        <taxon>Candidatus Criblamydiaceae</taxon>
        <taxon>Estrella</taxon>
    </lineage>
</organism>
<dbReference type="AlphaFoldDB" id="A0A0H5DQZ8"/>
<protein>
    <recommendedName>
        <fullName evidence="1">AtuA-like ferredoxin-fold domain-containing protein</fullName>
    </recommendedName>
</protein>
<dbReference type="PANTHER" id="PTHR47585:SF1">
    <property type="entry name" value="DUF1446 DOMAIN-CONTAINING PROTEIN"/>
    <property type="match status" value="1"/>
</dbReference>
<feature type="domain" description="AtuA-like ferredoxin-fold" evidence="1">
    <location>
        <begin position="8"/>
        <end position="104"/>
    </location>
</feature>
<sequence length="117" mass="12657">MSHIRAPIRLIATARSGDKGSHANIGVIASNRQAYEFLLLELTEDKVSSLFSELTPSSVLRYLLPNLMGINFVLKDVLKGGAAACLRVDSQGKTFGEALLNMELMIPEEVLIRGDGA</sequence>
<gene>
    <name evidence="2" type="ORF">ELAC_1754</name>
</gene>
<dbReference type="Pfam" id="PF23544">
    <property type="entry name" value="AtuA_ferredoxin"/>
    <property type="match status" value="1"/>
</dbReference>
<dbReference type="Proteomes" id="UP000220251">
    <property type="component" value="Unassembled WGS sequence"/>
</dbReference>
<dbReference type="OrthoDB" id="21390at2"/>
<keyword evidence="3" id="KW-1185">Reference proteome</keyword>
<evidence type="ECO:0000313" key="3">
    <source>
        <dbReference type="Proteomes" id="UP000220251"/>
    </source>
</evidence>
<reference evidence="3" key="1">
    <citation type="submission" date="2015-06" db="EMBL/GenBank/DDBJ databases">
        <authorList>
            <person name="Bertelli C."/>
        </authorList>
    </citation>
    <scope>NUCLEOTIDE SEQUENCE [LARGE SCALE GENOMIC DNA]</scope>
    <source>
        <strain evidence="3">CRIB-30</strain>
    </source>
</reference>
<evidence type="ECO:0000259" key="1">
    <source>
        <dbReference type="Pfam" id="PF23544"/>
    </source>
</evidence>
<dbReference type="PANTHER" id="PTHR47585">
    <property type="match status" value="1"/>
</dbReference>
<dbReference type="InterPro" id="IPR056362">
    <property type="entry name" value="AtuA-like_ferredoxin_dom"/>
</dbReference>
<dbReference type="RefSeq" id="WP_098038934.1">
    <property type="nucleotide sequence ID" value="NZ_CWGJ01000025.1"/>
</dbReference>
<accession>A0A0H5DQZ8</accession>
<evidence type="ECO:0000313" key="2">
    <source>
        <dbReference type="EMBL" id="CRX39081.1"/>
    </source>
</evidence>
<name>A0A0H5DQZ8_9BACT</name>
<proteinExistence type="predicted"/>